<protein>
    <recommendedName>
        <fullName evidence="3">Cytokinin riboside 5'-monophosphate phosphoribohydrolase</fullName>
        <ecNumber evidence="3">3.2.2.n1</ecNumber>
    </recommendedName>
</protein>
<evidence type="ECO:0000313" key="4">
    <source>
        <dbReference type="EMBL" id="MDQ2069346.1"/>
    </source>
</evidence>
<sequence>MANICVFCGSRTGRGSGYGALASRLGRALAESGHTLVYGGGHVGMMGLLADAALEAGGEVIGVIPENLVNVEAGHGGLTRLEVVTDMLTRKQRMIDLSDAFLTLPGGLGTLDELFEVLTWRQLGLHCKPMLLIDENDYYRPLLDWMKQADGEGFLRGGDLTALILCRSVEDALSALNTPNQG</sequence>
<keyword evidence="3" id="KW-0203">Cytokinin biosynthesis</keyword>
<evidence type="ECO:0000256" key="1">
    <source>
        <dbReference type="ARBA" id="ARBA00000274"/>
    </source>
</evidence>
<evidence type="ECO:0000256" key="2">
    <source>
        <dbReference type="ARBA" id="ARBA00006763"/>
    </source>
</evidence>
<dbReference type="SUPFAM" id="SSF102405">
    <property type="entry name" value="MCP/YpsA-like"/>
    <property type="match status" value="1"/>
</dbReference>
<dbReference type="InterPro" id="IPR031100">
    <property type="entry name" value="LOG_fam"/>
</dbReference>
<accession>A0ABU0W5S0</accession>
<dbReference type="NCBIfam" id="TIGR00730">
    <property type="entry name" value="Rossman fold protein, TIGR00730 family"/>
    <property type="match status" value="1"/>
</dbReference>
<gene>
    <name evidence="4" type="ORF">RBH19_05640</name>
</gene>
<comment type="similarity">
    <text evidence="2 3">Belongs to the LOG family.</text>
</comment>
<keyword evidence="3" id="KW-0378">Hydrolase</keyword>
<dbReference type="InterPro" id="IPR005269">
    <property type="entry name" value="LOG"/>
</dbReference>
<comment type="caution">
    <text evidence="4">The sequence shown here is derived from an EMBL/GenBank/DDBJ whole genome shotgun (WGS) entry which is preliminary data.</text>
</comment>
<name>A0ABU0W5S0_9GAMM</name>
<reference evidence="4 5" key="1">
    <citation type="submission" date="2023-08" db="EMBL/GenBank/DDBJ databases">
        <title>Whole-genome sequencing of halo(alkali)philic microorganisms from hypersaline lakes.</title>
        <authorList>
            <person name="Sorokin D.Y."/>
            <person name="Abbas B."/>
            <person name="Merkel A.Y."/>
        </authorList>
    </citation>
    <scope>NUCLEOTIDE SEQUENCE [LARGE SCALE GENOMIC DNA]</scope>
    <source>
        <strain evidence="4 5">AB-CW4</strain>
    </source>
</reference>
<dbReference type="Proteomes" id="UP001239019">
    <property type="component" value="Unassembled WGS sequence"/>
</dbReference>
<evidence type="ECO:0000256" key="3">
    <source>
        <dbReference type="RuleBase" id="RU363015"/>
    </source>
</evidence>
<dbReference type="EC" id="3.2.2.n1" evidence="3"/>
<dbReference type="Gene3D" id="3.40.50.450">
    <property type="match status" value="1"/>
</dbReference>
<keyword evidence="5" id="KW-1185">Reference proteome</keyword>
<dbReference type="PANTHER" id="PTHR31223">
    <property type="entry name" value="LOG FAMILY PROTEIN YJL055W"/>
    <property type="match status" value="1"/>
</dbReference>
<dbReference type="PANTHER" id="PTHR31223:SF70">
    <property type="entry name" value="LOG FAMILY PROTEIN YJL055W"/>
    <property type="match status" value="1"/>
</dbReference>
<dbReference type="Pfam" id="PF03641">
    <property type="entry name" value="Lysine_decarbox"/>
    <property type="match status" value="1"/>
</dbReference>
<evidence type="ECO:0000313" key="5">
    <source>
        <dbReference type="Proteomes" id="UP001239019"/>
    </source>
</evidence>
<comment type="catalytic activity">
    <reaction evidence="1">
        <text>AMP + H2O = D-ribose 5-phosphate + adenine</text>
        <dbReference type="Rhea" id="RHEA:20129"/>
        <dbReference type="ChEBI" id="CHEBI:15377"/>
        <dbReference type="ChEBI" id="CHEBI:16708"/>
        <dbReference type="ChEBI" id="CHEBI:78346"/>
        <dbReference type="ChEBI" id="CHEBI:456215"/>
        <dbReference type="EC" id="3.2.2.4"/>
    </reaction>
</comment>
<dbReference type="RefSeq" id="WP_306727847.1">
    <property type="nucleotide sequence ID" value="NZ_JAVDDT010000003.1"/>
</dbReference>
<organism evidence="4 5">
    <name type="scientific">Natronospira bacteriovora</name>
    <dbReference type="NCBI Taxonomy" id="3069753"/>
    <lineage>
        <taxon>Bacteria</taxon>
        <taxon>Pseudomonadati</taxon>
        <taxon>Pseudomonadota</taxon>
        <taxon>Gammaproteobacteria</taxon>
        <taxon>Natronospirales</taxon>
        <taxon>Natronospiraceae</taxon>
        <taxon>Natronospira</taxon>
    </lineage>
</organism>
<proteinExistence type="inferred from homology"/>
<dbReference type="EMBL" id="JAVDDT010000003">
    <property type="protein sequence ID" value="MDQ2069346.1"/>
    <property type="molecule type" value="Genomic_DNA"/>
</dbReference>